<reference evidence="8 9" key="1">
    <citation type="journal article" date="2013" name="BMC Genomics">
        <title>Reconstruction of the lipid metabolism for the microalga Monoraphidium neglectum from its genome sequence reveals characteristics suitable for biofuel production.</title>
        <authorList>
            <person name="Bogen C."/>
            <person name="Al-Dilaimi A."/>
            <person name="Albersmeier A."/>
            <person name="Wichmann J."/>
            <person name="Grundmann M."/>
            <person name="Rupp O."/>
            <person name="Lauersen K.J."/>
            <person name="Blifernez-Klassen O."/>
            <person name="Kalinowski J."/>
            <person name="Goesmann A."/>
            <person name="Mussgnug J.H."/>
            <person name="Kruse O."/>
        </authorList>
    </citation>
    <scope>NUCLEOTIDE SEQUENCE [LARGE SCALE GENOMIC DNA]</scope>
    <source>
        <strain evidence="8 9">SAG 48.87</strain>
    </source>
</reference>
<dbReference type="PANTHER" id="PTHR18934:SF91">
    <property type="entry name" value="PRE-MRNA-SPLICING FACTOR ATP-DEPENDENT RNA HELICASE PRP16"/>
    <property type="match status" value="1"/>
</dbReference>
<evidence type="ECO:0000256" key="5">
    <source>
        <dbReference type="ARBA" id="ARBA00022840"/>
    </source>
</evidence>
<gene>
    <name evidence="8" type="ORF">MNEG_15758</name>
</gene>
<dbReference type="OrthoDB" id="10253254at2759"/>
<dbReference type="GO" id="GO:0016787">
    <property type="term" value="F:hydrolase activity"/>
    <property type="evidence" value="ECO:0007669"/>
    <property type="project" value="UniProtKB-KW"/>
</dbReference>
<dbReference type="GO" id="GO:0005524">
    <property type="term" value="F:ATP binding"/>
    <property type="evidence" value="ECO:0007669"/>
    <property type="project" value="UniProtKB-KW"/>
</dbReference>
<sequence length="218" mass="24461">MKVYNPKMGMDALQVFPESQAAANQRSGRAGRTGPGTCYRLFTESAFKHEMLTASVPEIQRTNLSNVVLLLKSLRVDNLLEFGFMDPPPTDNILNSMYQLWILGALDNTSALTDVGRHMVEFPLDPPLAKMLQAGARMGCGAEVLTIVSVLSVPTVFFRPPDRADESDAAREKFFVPESDHLTLLHVYNQWKNNGYRGDWCERHFLQNKALRKAKECA</sequence>
<evidence type="ECO:0000256" key="6">
    <source>
        <dbReference type="ARBA" id="ARBA00023242"/>
    </source>
</evidence>
<dbReference type="Gene3D" id="1.20.120.1080">
    <property type="match status" value="1"/>
</dbReference>
<dbReference type="AlphaFoldDB" id="A0A0D2MA16"/>
<dbReference type="KEGG" id="mng:MNEG_15758"/>
<dbReference type="GO" id="GO:0003723">
    <property type="term" value="F:RNA binding"/>
    <property type="evidence" value="ECO:0007669"/>
    <property type="project" value="TreeGrafter"/>
</dbReference>
<dbReference type="GO" id="GO:0004386">
    <property type="term" value="F:helicase activity"/>
    <property type="evidence" value="ECO:0007669"/>
    <property type="project" value="UniProtKB-KW"/>
</dbReference>
<dbReference type="STRING" id="145388.A0A0D2MA16"/>
<dbReference type="GeneID" id="25733451"/>
<evidence type="ECO:0000313" key="9">
    <source>
        <dbReference type="Proteomes" id="UP000054498"/>
    </source>
</evidence>
<dbReference type="InterPro" id="IPR048333">
    <property type="entry name" value="HA2_WH"/>
</dbReference>
<dbReference type="Proteomes" id="UP000054498">
    <property type="component" value="Unassembled WGS sequence"/>
</dbReference>
<dbReference type="GO" id="GO:0005634">
    <property type="term" value="C:nucleus"/>
    <property type="evidence" value="ECO:0007669"/>
    <property type="project" value="UniProtKB-SubCell"/>
</dbReference>
<feature type="domain" description="Helicase-associated" evidence="7">
    <location>
        <begin position="95"/>
        <end position="185"/>
    </location>
</feature>
<keyword evidence="2" id="KW-0547">Nucleotide-binding</keyword>
<dbReference type="FunFam" id="3.40.50.300:FF:003016">
    <property type="entry name" value="DEAH-box helicase 9"/>
    <property type="match status" value="1"/>
</dbReference>
<evidence type="ECO:0000313" key="8">
    <source>
        <dbReference type="EMBL" id="KIY92205.1"/>
    </source>
</evidence>
<dbReference type="GO" id="GO:0000398">
    <property type="term" value="P:mRNA splicing, via spliceosome"/>
    <property type="evidence" value="ECO:0007669"/>
    <property type="project" value="UniProtKB-ARBA"/>
</dbReference>
<dbReference type="SMART" id="SM00847">
    <property type="entry name" value="HA2"/>
    <property type="match status" value="1"/>
</dbReference>
<dbReference type="InterPro" id="IPR007502">
    <property type="entry name" value="Helicase-assoc_dom"/>
</dbReference>
<keyword evidence="5" id="KW-0067">ATP-binding</keyword>
<dbReference type="Pfam" id="PF04408">
    <property type="entry name" value="WHD_HA2"/>
    <property type="match status" value="1"/>
</dbReference>
<dbReference type="InterPro" id="IPR027417">
    <property type="entry name" value="P-loop_NTPase"/>
</dbReference>
<protein>
    <submittedName>
        <fullName evidence="8">Pre-mRNA-splicing factor ATP-dependent RNA helicase PRP16</fullName>
        <ecNumber evidence="8">3.6.1.-</ecNumber>
    </submittedName>
</protein>
<dbReference type="RefSeq" id="XP_013891225.1">
    <property type="nucleotide sequence ID" value="XM_014035771.1"/>
</dbReference>
<dbReference type="Pfam" id="PF21010">
    <property type="entry name" value="HA2_C"/>
    <property type="match status" value="1"/>
</dbReference>
<evidence type="ECO:0000256" key="3">
    <source>
        <dbReference type="ARBA" id="ARBA00022801"/>
    </source>
</evidence>
<dbReference type="Gene3D" id="3.40.50.300">
    <property type="entry name" value="P-loop containing nucleotide triphosphate hydrolases"/>
    <property type="match status" value="1"/>
</dbReference>
<dbReference type="FunFam" id="1.20.120.1080:FF:000018">
    <property type="entry name" value="Pre-mRNA-splicing factor ATP-dependent RNA helicase prp16"/>
    <property type="match status" value="1"/>
</dbReference>
<dbReference type="EMBL" id="KK105857">
    <property type="protein sequence ID" value="KIY92205.1"/>
    <property type="molecule type" value="Genomic_DNA"/>
</dbReference>
<keyword evidence="3 8" id="KW-0378">Hydrolase</keyword>
<proteinExistence type="predicted"/>
<keyword evidence="4 8" id="KW-0347">Helicase</keyword>
<keyword evidence="9" id="KW-1185">Reference proteome</keyword>
<evidence type="ECO:0000259" key="7">
    <source>
        <dbReference type="SMART" id="SM00847"/>
    </source>
</evidence>
<evidence type="ECO:0000256" key="1">
    <source>
        <dbReference type="ARBA" id="ARBA00004123"/>
    </source>
</evidence>
<comment type="subcellular location">
    <subcellularLocation>
        <location evidence="1">Nucleus</location>
    </subcellularLocation>
</comment>
<organism evidence="8 9">
    <name type="scientific">Monoraphidium neglectum</name>
    <dbReference type="NCBI Taxonomy" id="145388"/>
    <lineage>
        <taxon>Eukaryota</taxon>
        <taxon>Viridiplantae</taxon>
        <taxon>Chlorophyta</taxon>
        <taxon>core chlorophytes</taxon>
        <taxon>Chlorophyceae</taxon>
        <taxon>CS clade</taxon>
        <taxon>Sphaeropleales</taxon>
        <taxon>Selenastraceae</taxon>
        <taxon>Monoraphidium</taxon>
    </lineage>
</organism>
<dbReference type="PANTHER" id="PTHR18934">
    <property type="entry name" value="ATP-DEPENDENT RNA HELICASE"/>
    <property type="match status" value="1"/>
</dbReference>
<evidence type="ECO:0000256" key="4">
    <source>
        <dbReference type="ARBA" id="ARBA00022806"/>
    </source>
</evidence>
<dbReference type="SUPFAM" id="SSF52540">
    <property type="entry name" value="P-loop containing nucleoside triphosphate hydrolases"/>
    <property type="match status" value="1"/>
</dbReference>
<keyword evidence="6" id="KW-0539">Nucleus</keyword>
<evidence type="ECO:0000256" key="2">
    <source>
        <dbReference type="ARBA" id="ARBA00022741"/>
    </source>
</evidence>
<name>A0A0D2MA16_9CHLO</name>
<dbReference type="EC" id="3.6.1.-" evidence="8"/>
<accession>A0A0D2MA16</accession>